<dbReference type="Pfam" id="PF23598">
    <property type="entry name" value="LRR_14"/>
    <property type="match status" value="1"/>
</dbReference>
<dbReference type="AlphaFoldDB" id="A0A811Q8N6"/>
<evidence type="ECO:0000313" key="3">
    <source>
        <dbReference type="EMBL" id="CAD6252456.1"/>
    </source>
</evidence>
<evidence type="ECO:0000313" key="4">
    <source>
        <dbReference type="Proteomes" id="UP000604825"/>
    </source>
</evidence>
<gene>
    <name evidence="3" type="ORF">NCGR_LOCUS36108</name>
</gene>
<evidence type="ECO:0000256" key="1">
    <source>
        <dbReference type="ARBA" id="ARBA00022737"/>
    </source>
</evidence>
<keyword evidence="1" id="KW-0677">Repeat</keyword>
<dbReference type="InterPro" id="IPR055414">
    <property type="entry name" value="LRR_R13L4/SHOC2-like"/>
</dbReference>
<feature type="domain" description="Disease resistance R13L4/SHOC-2-like LRR" evidence="2">
    <location>
        <begin position="1"/>
        <end position="122"/>
    </location>
</feature>
<evidence type="ECO:0000259" key="2">
    <source>
        <dbReference type="Pfam" id="PF23598"/>
    </source>
</evidence>
<name>A0A811Q8N6_9POAL</name>
<comment type="caution">
    <text evidence="3">The sequence shown here is derived from an EMBL/GenBank/DDBJ whole genome shotgun (WGS) entry which is preliminary data.</text>
</comment>
<organism evidence="3 4">
    <name type="scientific">Miscanthus lutarioriparius</name>
    <dbReference type="NCBI Taxonomy" id="422564"/>
    <lineage>
        <taxon>Eukaryota</taxon>
        <taxon>Viridiplantae</taxon>
        <taxon>Streptophyta</taxon>
        <taxon>Embryophyta</taxon>
        <taxon>Tracheophyta</taxon>
        <taxon>Spermatophyta</taxon>
        <taxon>Magnoliopsida</taxon>
        <taxon>Liliopsida</taxon>
        <taxon>Poales</taxon>
        <taxon>Poaceae</taxon>
        <taxon>PACMAD clade</taxon>
        <taxon>Panicoideae</taxon>
        <taxon>Andropogonodae</taxon>
        <taxon>Andropogoneae</taxon>
        <taxon>Saccharinae</taxon>
        <taxon>Miscanthus</taxon>
    </lineage>
</organism>
<reference evidence="3" key="1">
    <citation type="submission" date="2020-10" db="EMBL/GenBank/DDBJ databases">
        <authorList>
            <person name="Han B."/>
            <person name="Lu T."/>
            <person name="Zhao Q."/>
            <person name="Huang X."/>
            <person name="Zhao Y."/>
        </authorList>
    </citation>
    <scope>NUCLEOTIDE SEQUENCE</scope>
</reference>
<accession>A0A811Q8N6</accession>
<protein>
    <recommendedName>
        <fullName evidence="2">Disease resistance R13L4/SHOC-2-like LRR domain-containing protein</fullName>
    </recommendedName>
</protein>
<keyword evidence="4" id="KW-1185">Reference proteome</keyword>
<sequence>MLQALRILEVIVDDDDDDIQVLERFMVGPDAFPCARDCRFYGFLTVPSMLPRGAMPRLEGFSFSIRPQDFFQGEFTTDDLALDHLPSLRWLSVNLYQGKEKIDEEMEMKVKERLRQEADDHPSVNIYNFFLVD</sequence>
<proteinExistence type="predicted"/>
<dbReference type="OrthoDB" id="692089at2759"/>
<dbReference type="Proteomes" id="UP000604825">
    <property type="component" value="Unassembled WGS sequence"/>
</dbReference>
<dbReference type="EMBL" id="CAJGYO010000009">
    <property type="protein sequence ID" value="CAD6252456.1"/>
    <property type="molecule type" value="Genomic_DNA"/>
</dbReference>